<dbReference type="EMBL" id="PYDT01000001">
    <property type="protein sequence ID" value="THU71883.1"/>
    <property type="molecule type" value="Genomic_DNA"/>
</dbReference>
<feature type="compositionally biased region" description="Polar residues" evidence="1">
    <location>
        <begin position="53"/>
        <end position="71"/>
    </location>
</feature>
<proteinExistence type="predicted"/>
<gene>
    <name evidence="2" type="ORF">C4D60_Mb04t06200</name>
</gene>
<name>A0A4S8KA44_MUSBA</name>
<accession>A0A4S8KA44</accession>
<evidence type="ECO:0000313" key="2">
    <source>
        <dbReference type="EMBL" id="THU71883.1"/>
    </source>
</evidence>
<sequence>MAETLSITDSITIERDHGSQSGEYRFDVPLDADRAGIPENPVKEDVKEGLPNISESVNETSDAYWNGTTTM</sequence>
<comment type="caution">
    <text evidence="2">The sequence shown here is derived from an EMBL/GenBank/DDBJ whole genome shotgun (WGS) entry which is preliminary data.</text>
</comment>
<dbReference type="Proteomes" id="UP000317650">
    <property type="component" value="Chromosome 4"/>
</dbReference>
<dbReference type="AlphaFoldDB" id="A0A4S8KA44"/>
<feature type="compositionally biased region" description="Basic and acidic residues" evidence="1">
    <location>
        <begin position="12"/>
        <end position="48"/>
    </location>
</feature>
<feature type="compositionally biased region" description="Polar residues" evidence="1">
    <location>
        <begin position="1"/>
        <end position="11"/>
    </location>
</feature>
<evidence type="ECO:0000256" key="1">
    <source>
        <dbReference type="SAM" id="MobiDB-lite"/>
    </source>
</evidence>
<evidence type="ECO:0000313" key="3">
    <source>
        <dbReference type="Proteomes" id="UP000317650"/>
    </source>
</evidence>
<organism evidence="2 3">
    <name type="scientific">Musa balbisiana</name>
    <name type="common">Banana</name>
    <dbReference type="NCBI Taxonomy" id="52838"/>
    <lineage>
        <taxon>Eukaryota</taxon>
        <taxon>Viridiplantae</taxon>
        <taxon>Streptophyta</taxon>
        <taxon>Embryophyta</taxon>
        <taxon>Tracheophyta</taxon>
        <taxon>Spermatophyta</taxon>
        <taxon>Magnoliopsida</taxon>
        <taxon>Liliopsida</taxon>
        <taxon>Zingiberales</taxon>
        <taxon>Musaceae</taxon>
        <taxon>Musa</taxon>
    </lineage>
</organism>
<reference evidence="2 3" key="1">
    <citation type="journal article" date="2019" name="Nat. Plants">
        <title>Genome sequencing of Musa balbisiana reveals subgenome evolution and function divergence in polyploid bananas.</title>
        <authorList>
            <person name="Yao X."/>
        </authorList>
    </citation>
    <scope>NUCLEOTIDE SEQUENCE [LARGE SCALE GENOMIC DNA]</scope>
    <source>
        <strain evidence="3">cv. DH-PKW</strain>
        <tissue evidence="2">Leaves</tissue>
    </source>
</reference>
<protein>
    <submittedName>
        <fullName evidence="2">Uncharacterized protein</fullName>
    </submittedName>
</protein>
<feature type="region of interest" description="Disordered" evidence="1">
    <location>
        <begin position="1"/>
        <end position="71"/>
    </location>
</feature>
<keyword evidence="3" id="KW-1185">Reference proteome</keyword>